<dbReference type="Proteomes" id="UP001272987">
    <property type="component" value="Unassembled WGS sequence"/>
</dbReference>
<reference evidence="2 3" key="1">
    <citation type="journal article" date="2023" name="Microb. Genom.">
        <title>Mesoterricola silvestris gen. nov., sp. nov., Mesoterricola sediminis sp. nov., Geothrix oryzae sp. nov., Geothrix edaphica sp. nov., Geothrix rubra sp. nov., and Geothrix limicola sp. nov., six novel members of Acidobacteriota isolated from soils.</title>
        <authorList>
            <person name="Weisberg A.J."/>
            <person name="Pearce E."/>
            <person name="Kramer C.G."/>
            <person name="Chang J.H."/>
            <person name="Clarke C.R."/>
        </authorList>
    </citation>
    <scope>NUCLEOTIDE SEQUENCE [LARGE SCALE GENOMIC DNA]</scope>
    <source>
        <strain evidence="2 3">NB05-1H</strain>
    </source>
</reference>
<gene>
    <name evidence="2" type="ORF">PV666_40175</name>
</gene>
<feature type="compositionally biased region" description="Low complexity" evidence="1">
    <location>
        <begin position="84"/>
        <end position="96"/>
    </location>
</feature>
<accession>A0ABU4M9A8</accession>
<organism evidence="2 3">
    <name type="scientific">Streptomyces acidiscabies</name>
    <dbReference type="NCBI Taxonomy" id="42234"/>
    <lineage>
        <taxon>Bacteria</taxon>
        <taxon>Bacillati</taxon>
        <taxon>Actinomycetota</taxon>
        <taxon>Actinomycetes</taxon>
        <taxon>Kitasatosporales</taxon>
        <taxon>Streptomycetaceae</taxon>
        <taxon>Streptomyces</taxon>
    </lineage>
</organism>
<dbReference type="RefSeq" id="WP_319167146.1">
    <property type="nucleotide sequence ID" value="NZ_JARAWP010000031.1"/>
</dbReference>
<comment type="caution">
    <text evidence="2">The sequence shown here is derived from an EMBL/GenBank/DDBJ whole genome shotgun (WGS) entry which is preliminary data.</text>
</comment>
<protein>
    <submittedName>
        <fullName evidence="2">HTH domain-containing protein</fullName>
    </submittedName>
</protein>
<evidence type="ECO:0000256" key="1">
    <source>
        <dbReference type="SAM" id="MobiDB-lite"/>
    </source>
</evidence>
<sequence>MTRADRRTLVRQLNAEGLSARRIAERLKVGKDTVRRDLEAIASEDAQQAAPPGAPDVPDAPQVGGDVADGAAPQDAPPAGPGAAGAPDGDAPDAPVARLPRRVAQPLDGIDLSGWPAVRRDLAVLAQTGRSPEAMAHQAIVALAHHYGRALATGRLEPGVPFIVHDMTLTPLPVPAGREAPPPEAA</sequence>
<keyword evidence="3" id="KW-1185">Reference proteome</keyword>
<evidence type="ECO:0000313" key="2">
    <source>
        <dbReference type="EMBL" id="MDX3024045.1"/>
    </source>
</evidence>
<feature type="region of interest" description="Disordered" evidence="1">
    <location>
        <begin position="38"/>
        <end position="96"/>
    </location>
</feature>
<feature type="compositionally biased region" description="Low complexity" evidence="1">
    <location>
        <begin position="45"/>
        <end position="74"/>
    </location>
</feature>
<dbReference type="EMBL" id="JARAWP010000031">
    <property type="protein sequence ID" value="MDX3024045.1"/>
    <property type="molecule type" value="Genomic_DNA"/>
</dbReference>
<name>A0ABU4M9A8_9ACTN</name>
<evidence type="ECO:0000313" key="3">
    <source>
        <dbReference type="Proteomes" id="UP001272987"/>
    </source>
</evidence>
<proteinExistence type="predicted"/>